<protein>
    <submittedName>
        <fullName evidence="1">Uncharacterized protein</fullName>
    </submittedName>
</protein>
<dbReference type="EMBL" id="CP126209">
    <property type="protein sequence ID" value="WIA10322.1"/>
    <property type="molecule type" value="Genomic_DNA"/>
</dbReference>
<organism evidence="1 2">
    <name type="scientific">Tetradesmus obliquus</name>
    <name type="common">Green alga</name>
    <name type="synonym">Acutodesmus obliquus</name>
    <dbReference type="NCBI Taxonomy" id="3088"/>
    <lineage>
        <taxon>Eukaryota</taxon>
        <taxon>Viridiplantae</taxon>
        <taxon>Chlorophyta</taxon>
        <taxon>core chlorophytes</taxon>
        <taxon>Chlorophyceae</taxon>
        <taxon>CS clade</taxon>
        <taxon>Sphaeropleales</taxon>
        <taxon>Scenedesmaceae</taxon>
        <taxon>Tetradesmus</taxon>
    </lineage>
</organism>
<dbReference type="Proteomes" id="UP001244341">
    <property type="component" value="Chromosome 2b"/>
</dbReference>
<evidence type="ECO:0000313" key="1">
    <source>
        <dbReference type="EMBL" id="WIA10322.1"/>
    </source>
</evidence>
<gene>
    <name evidence="1" type="ORF">OEZ85_010514</name>
</gene>
<evidence type="ECO:0000313" key="2">
    <source>
        <dbReference type="Proteomes" id="UP001244341"/>
    </source>
</evidence>
<reference evidence="1 2" key="1">
    <citation type="submission" date="2023-05" db="EMBL/GenBank/DDBJ databases">
        <title>A 100% complete, gapless, phased diploid assembly of the Scenedesmus obliquus UTEX 3031 genome.</title>
        <authorList>
            <person name="Biondi T.C."/>
            <person name="Hanschen E.R."/>
            <person name="Kwon T."/>
            <person name="Eng W."/>
            <person name="Kruse C.P.S."/>
            <person name="Koehler S.I."/>
            <person name="Kunde Y."/>
            <person name="Gleasner C.D."/>
            <person name="You Mak K.T."/>
            <person name="Polle J."/>
            <person name="Hovde B.T."/>
            <person name="Starkenburg S.R."/>
        </authorList>
    </citation>
    <scope>NUCLEOTIDE SEQUENCE [LARGE SCALE GENOMIC DNA]</scope>
    <source>
        <strain evidence="1 2">DOE0152z</strain>
    </source>
</reference>
<name>A0ABY8TPM4_TETOB</name>
<accession>A0ABY8TPM4</accession>
<sequence>MLALMAAFVAASAARELSQEQCSADTLKFSVEVDENGLPANQVADACSIESVWVPKRGKRPPISLLTLDACKEAAWNVGINYVPFYPPHFCANQCPTGLVPCCVWTVTNNFGGHTCMCYKRGCPVRYTPKNADSPL</sequence>
<proteinExistence type="predicted"/>
<keyword evidence="2" id="KW-1185">Reference proteome</keyword>